<dbReference type="Pfam" id="PF13968">
    <property type="entry name" value="DUF4220"/>
    <property type="match status" value="1"/>
</dbReference>
<feature type="domain" description="DUF4220" evidence="2">
    <location>
        <begin position="65"/>
        <end position="406"/>
    </location>
</feature>
<dbReference type="PANTHER" id="PTHR31325">
    <property type="entry name" value="OS01G0798800 PROTEIN-RELATED"/>
    <property type="match status" value="1"/>
</dbReference>
<dbReference type="HOGENOM" id="CLU_009180_5_2_1"/>
<gene>
    <name evidence="3" type="ORF">OsI_14790</name>
</gene>
<feature type="transmembrane region" description="Helical" evidence="1">
    <location>
        <begin position="63"/>
        <end position="84"/>
    </location>
</feature>
<evidence type="ECO:0000313" key="4">
    <source>
        <dbReference type="Proteomes" id="UP000007015"/>
    </source>
</evidence>
<dbReference type="OMA" id="WIRHEAF"/>
<keyword evidence="1" id="KW-0812">Transmembrane</keyword>
<dbReference type="AlphaFoldDB" id="A2XQ83"/>
<keyword evidence="1" id="KW-1133">Transmembrane helix</keyword>
<dbReference type="InterPro" id="IPR025315">
    <property type="entry name" value="DUF4220"/>
</dbReference>
<reference evidence="3 4" key="1">
    <citation type="journal article" date="2005" name="PLoS Biol.">
        <title>The genomes of Oryza sativa: a history of duplications.</title>
        <authorList>
            <person name="Yu J."/>
            <person name="Wang J."/>
            <person name="Lin W."/>
            <person name="Li S."/>
            <person name="Li H."/>
            <person name="Zhou J."/>
            <person name="Ni P."/>
            <person name="Dong W."/>
            <person name="Hu S."/>
            <person name="Zeng C."/>
            <person name="Zhang J."/>
            <person name="Zhang Y."/>
            <person name="Li R."/>
            <person name="Xu Z."/>
            <person name="Li S."/>
            <person name="Li X."/>
            <person name="Zheng H."/>
            <person name="Cong L."/>
            <person name="Lin L."/>
            <person name="Yin J."/>
            <person name="Geng J."/>
            <person name="Li G."/>
            <person name="Shi J."/>
            <person name="Liu J."/>
            <person name="Lv H."/>
            <person name="Li J."/>
            <person name="Wang J."/>
            <person name="Deng Y."/>
            <person name="Ran L."/>
            <person name="Shi X."/>
            <person name="Wang X."/>
            <person name="Wu Q."/>
            <person name="Li C."/>
            <person name="Ren X."/>
            <person name="Wang J."/>
            <person name="Wang X."/>
            <person name="Li D."/>
            <person name="Liu D."/>
            <person name="Zhang X."/>
            <person name="Ji Z."/>
            <person name="Zhao W."/>
            <person name="Sun Y."/>
            <person name="Zhang Z."/>
            <person name="Bao J."/>
            <person name="Han Y."/>
            <person name="Dong L."/>
            <person name="Ji J."/>
            <person name="Chen P."/>
            <person name="Wu S."/>
            <person name="Liu J."/>
            <person name="Xiao Y."/>
            <person name="Bu D."/>
            <person name="Tan J."/>
            <person name="Yang L."/>
            <person name="Ye C."/>
            <person name="Zhang J."/>
            <person name="Xu J."/>
            <person name="Zhou Y."/>
            <person name="Yu Y."/>
            <person name="Zhang B."/>
            <person name="Zhuang S."/>
            <person name="Wei H."/>
            <person name="Liu B."/>
            <person name="Lei M."/>
            <person name="Yu H."/>
            <person name="Li Y."/>
            <person name="Xu H."/>
            <person name="Wei S."/>
            <person name="He X."/>
            <person name="Fang L."/>
            <person name="Zhang Z."/>
            <person name="Zhang Y."/>
            <person name="Huang X."/>
            <person name="Su Z."/>
            <person name="Tong W."/>
            <person name="Li J."/>
            <person name="Tong Z."/>
            <person name="Li S."/>
            <person name="Ye J."/>
            <person name="Wang L."/>
            <person name="Fang L."/>
            <person name="Lei T."/>
            <person name="Chen C."/>
            <person name="Chen H."/>
            <person name="Xu Z."/>
            <person name="Li H."/>
            <person name="Huang H."/>
            <person name="Zhang F."/>
            <person name="Xu H."/>
            <person name="Li N."/>
            <person name="Zhao C."/>
            <person name="Li S."/>
            <person name="Dong L."/>
            <person name="Huang Y."/>
            <person name="Li L."/>
            <person name="Xi Y."/>
            <person name="Qi Q."/>
            <person name="Li W."/>
            <person name="Zhang B."/>
            <person name="Hu W."/>
            <person name="Zhang Y."/>
            <person name="Tian X."/>
            <person name="Jiao Y."/>
            <person name="Liang X."/>
            <person name="Jin J."/>
            <person name="Gao L."/>
            <person name="Zheng W."/>
            <person name="Hao B."/>
            <person name="Liu S."/>
            <person name="Wang W."/>
            <person name="Yuan L."/>
            <person name="Cao M."/>
            <person name="McDermott J."/>
            <person name="Samudrala R."/>
            <person name="Wang J."/>
            <person name="Wong G.K."/>
            <person name="Yang H."/>
        </authorList>
    </citation>
    <scope>NUCLEOTIDE SEQUENCE [LARGE SCALE GENOMIC DNA]</scope>
    <source>
        <strain evidence="4">cv. 93-11</strain>
    </source>
</reference>
<name>A2XQ83_ORYSI</name>
<dbReference type="Pfam" id="PF04578">
    <property type="entry name" value="DUF594"/>
    <property type="match status" value="1"/>
</dbReference>
<dbReference type="Gramene" id="BGIOSGA015629-TA">
    <property type="protein sequence ID" value="BGIOSGA015629-PA"/>
    <property type="gene ID" value="BGIOSGA015629"/>
</dbReference>
<accession>A2XQ83</accession>
<organism evidence="3 4">
    <name type="scientific">Oryza sativa subsp. indica</name>
    <name type="common">Rice</name>
    <dbReference type="NCBI Taxonomy" id="39946"/>
    <lineage>
        <taxon>Eukaryota</taxon>
        <taxon>Viridiplantae</taxon>
        <taxon>Streptophyta</taxon>
        <taxon>Embryophyta</taxon>
        <taxon>Tracheophyta</taxon>
        <taxon>Spermatophyta</taxon>
        <taxon>Magnoliopsida</taxon>
        <taxon>Liliopsida</taxon>
        <taxon>Poales</taxon>
        <taxon>Poaceae</taxon>
        <taxon>BOP clade</taxon>
        <taxon>Oryzoideae</taxon>
        <taxon>Oryzeae</taxon>
        <taxon>Oryzinae</taxon>
        <taxon>Oryza</taxon>
        <taxon>Oryza sativa</taxon>
    </lineage>
</organism>
<dbReference type="EMBL" id="CM000129">
    <property type="protein sequence ID" value="EAY92993.1"/>
    <property type="molecule type" value="Genomic_DNA"/>
</dbReference>
<sequence length="761" mass="86462">MAGDGWVMDIIWHTLLLGGDAMGGIWSSWSTEILLGLSFVAQLVLTVTAGFRWRGAGSRMRCVIWFSYVSADYVATTALGNLSISRTAGSRRLAAFWAPFFLLHLGGPDSVTAYELEDNQLSARHVLELVLRVAGAVYIVYKSTSGSWALIPASWLMLFVGVAKYAEKTMALRRANLANVRRTVERERRLQRRRSRTTKANLSFAGDDDEGGLLMKAHTLFPICKNSMVDSSVETASNTDDAAIVHAKETLFREENYKNVFRVMEMELSLMYDFLYTKAAVIHTWHGYAIRAVSPVFTAVSLVLVELSNVAGHHRRSDVVITRVLLVATFLLETLSQLRALASSWTGFWLDRELRPVWGCGWIRHEVLCRSRWTWLRRQVASIGRLAGAKDHRRWCGKMGQLSVLQLIITGSASEQEDRSWDKECETYSKEKTIVVPQDVKELFFRRLLGQLIDLRKRMKADTGTETELRTMVANMRSKRGQLTLQNYDLWNQLRWSLGDELQLGILTWHIATDIYLSQSVKAIVAAVEDDAVLARWLMGIRTLSNYMMHLLAVRPDMLPGLVTRKLFELTCDDLARVWSKHQTSTSVGAAGGDDLESSSSSPRNICRLRDLWRVSPKTIEQQNKLAGMLIKQWEWDRKQESGSVELNKNLSRGIELAKKLLHLEVSRKDIDMVQVILEVVMEAIPFLQVWVEMLFYAGYRCSKESHAKQLSQGGELTTIVWLMAEHVGLFLVNKTSKGAEEDYWNTRKRRYSRQPASQNV</sequence>
<evidence type="ECO:0000259" key="2">
    <source>
        <dbReference type="Pfam" id="PF13968"/>
    </source>
</evidence>
<keyword evidence="4" id="KW-1185">Reference proteome</keyword>
<dbReference type="InterPro" id="IPR007658">
    <property type="entry name" value="DUF594"/>
</dbReference>
<keyword evidence="1" id="KW-0472">Membrane</keyword>
<proteinExistence type="predicted"/>
<feature type="transmembrane region" description="Helical" evidence="1">
    <location>
        <begin position="33"/>
        <end position="51"/>
    </location>
</feature>
<protein>
    <recommendedName>
        <fullName evidence="2">DUF4220 domain-containing protein</fullName>
    </recommendedName>
</protein>
<dbReference type="STRING" id="39946.A2XQ83"/>
<evidence type="ECO:0000256" key="1">
    <source>
        <dbReference type="SAM" id="Phobius"/>
    </source>
</evidence>
<dbReference type="Proteomes" id="UP000007015">
    <property type="component" value="Chromosome 4"/>
</dbReference>
<evidence type="ECO:0000313" key="3">
    <source>
        <dbReference type="EMBL" id="EAY92993.1"/>
    </source>
</evidence>